<name>A0A486XPM6_9GAMM</name>
<evidence type="ECO:0008006" key="3">
    <source>
        <dbReference type="Google" id="ProtNLM"/>
    </source>
</evidence>
<evidence type="ECO:0000256" key="1">
    <source>
        <dbReference type="SAM" id="SignalP"/>
    </source>
</evidence>
<organism evidence="2">
    <name type="scientific">Rheinheimera sp. BAL341</name>
    <dbReference type="NCBI Taxonomy" id="1708203"/>
    <lineage>
        <taxon>Bacteria</taxon>
        <taxon>Pseudomonadati</taxon>
        <taxon>Pseudomonadota</taxon>
        <taxon>Gammaproteobacteria</taxon>
        <taxon>Chromatiales</taxon>
        <taxon>Chromatiaceae</taxon>
        <taxon>Rheinheimera</taxon>
    </lineage>
</organism>
<accession>A0A486XPM6</accession>
<dbReference type="Gene3D" id="3.40.190.10">
    <property type="entry name" value="Periplasmic binding protein-like II"/>
    <property type="match status" value="2"/>
</dbReference>
<feature type="chain" id="PRO_5019750561" description="ABC transporter" evidence="1">
    <location>
        <begin position="25"/>
        <end position="268"/>
    </location>
</feature>
<proteinExistence type="predicted"/>
<reference evidence="2" key="1">
    <citation type="submission" date="2019-04" db="EMBL/GenBank/DDBJ databases">
        <authorList>
            <person name="Brambilla D."/>
        </authorList>
    </citation>
    <scope>NUCLEOTIDE SEQUENCE</scope>
    <source>
        <strain evidence="2">BAL1</strain>
    </source>
</reference>
<dbReference type="SUPFAM" id="SSF53850">
    <property type="entry name" value="Periplasmic binding protein-like II"/>
    <property type="match status" value="1"/>
</dbReference>
<evidence type="ECO:0000313" key="2">
    <source>
        <dbReference type="EMBL" id="VHO04207.1"/>
    </source>
</evidence>
<dbReference type="PANTHER" id="PTHR38834:SF3">
    <property type="entry name" value="SOLUTE-BINDING PROTEIN FAMILY 3_N-TERMINAL DOMAIN-CONTAINING PROTEIN"/>
    <property type="match status" value="1"/>
</dbReference>
<feature type="signal peptide" evidence="1">
    <location>
        <begin position="1"/>
        <end position="24"/>
    </location>
</feature>
<protein>
    <recommendedName>
        <fullName evidence="3">ABC transporter</fullName>
    </recommendedName>
</protein>
<sequence length="268" mass="30359">MSNNAVLTLSLVWLILSSVTTAKAAVLPQPEPRIIYLASLEWPPFTGQELPHLGRTAVLVERIFNQMGYQVVIDFLPWSRAVKQTTGRDPQYLAYFPEYPLQHDELKLSGCIGYSHVGLAEHSAAPLQISSSADLQHYRLGVVQDYVNTIAIDQMIRDRRLNVETSLTDKQNLLRLAYQRLDAAVIDYDVMQHLLSTEDELKPFKKLLQFNIAEYELKTLHMAVNIHHPDASLLVEFDRHLSQLALQSLSSAELPKQPLDLCQPGLKH</sequence>
<dbReference type="AlphaFoldDB" id="A0A486XPM6"/>
<dbReference type="EMBL" id="CAAJGR010000094">
    <property type="protein sequence ID" value="VHO04207.1"/>
    <property type="molecule type" value="Genomic_DNA"/>
</dbReference>
<dbReference type="PANTHER" id="PTHR38834">
    <property type="entry name" value="PERIPLASMIC SUBSTRATE BINDING PROTEIN FAMILY 3"/>
    <property type="match status" value="1"/>
</dbReference>
<keyword evidence="1" id="KW-0732">Signal</keyword>
<gene>
    <name evidence="2" type="ORF">BAL341_1792</name>
</gene>